<reference evidence="1 2" key="1">
    <citation type="submission" date="2017-03" db="EMBL/GenBank/DDBJ databases">
        <title>Genome Survey of Euroglyphus maynei.</title>
        <authorList>
            <person name="Arlian L.G."/>
            <person name="Morgan M.S."/>
            <person name="Rider S.D."/>
        </authorList>
    </citation>
    <scope>NUCLEOTIDE SEQUENCE [LARGE SCALE GENOMIC DNA]</scope>
    <source>
        <strain evidence="1">Arlian Lab</strain>
        <tissue evidence="1">Whole body</tissue>
    </source>
</reference>
<keyword evidence="2" id="KW-1185">Reference proteome</keyword>
<evidence type="ECO:0000313" key="1">
    <source>
        <dbReference type="EMBL" id="OTF77262.1"/>
    </source>
</evidence>
<comment type="caution">
    <text evidence="1">The sequence shown here is derived from an EMBL/GenBank/DDBJ whole genome shotgun (WGS) entry which is preliminary data.</text>
</comment>
<gene>
    <name evidence="1" type="ORF">BLA29_013949</name>
</gene>
<proteinExistence type="predicted"/>
<name>A0A1Y3B8U1_EURMA</name>
<accession>A0A1Y3B8U1</accession>
<protein>
    <submittedName>
        <fullName evidence="1">Uncharacterized protein</fullName>
    </submittedName>
</protein>
<evidence type="ECO:0000313" key="2">
    <source>
        <dbReference type="Proteomes" id="UP000194236"/>
    </source>
</evidence>
<organism evidence="1 2">
    <name type="scientific">Euroglyphus maynei</name>
    <name type="common">Mayne's house dust mite</name>
    <dbReference type="NCBI Taxonomy" id="6958"/>
    <lineage>
        <taxon>Eukaryota</taxon>
        <taxon>Metazoa</taxon>
        <taxon>Ecdysozoa</taxon>
        <taxon>Arthropoda</taxon>
        <taxon>Chelicerata</taxon>
        <taxon>Arachnida</taxon>
        <taxon>Acari</taxon>
        <taxon>Acariformes</taxon>
        <taxon>Sarcoptiformes</taxon>
        <taxon>Astigmata</taxon>
        <taxon>Psoroptidia</taxon>
        <taxon>Analgoidea</taxon>
        <taxon>Pyroglyphidae</taxon>
        <taxon>Pyroglyphinae</taxon>
        <taxon>Euroglyphus</taxon>
    </lineage>
</organism>
<dbReference type="Proteomes" id="UP000194236">
    <property type="component" value="Unassembled WGS sequence"/>
</dbReference>
<dbReference type="AlphaFoldDB" id="A0A1Y3B8U1"/>
<sequence length="36" mass="4305">MIIINNNNSHHQNIQLKVKVMNHWLNHELLNIEKSS</sequence>
<dbReference type="EMBL" id="MUJZ01033617">
    <property type="protein sequence ID" value="OTF77262.1"/>
    <property type="molecule type" value="Genomic_DNA"/>
</dbReference>